<gene>
    <name evidence="2" type="ORF">EDD54_0544</name>
</gene>
<dbReference type="OrthoDB" id="7161641at2"/>
<dbReference type="RefSeq" id="WP_126536813.1">
    <property type="nucleotide sequence ID" value="NZ_BSPM01000008.1"/>
</dbReference>
<proteinExistence type="predicted"/>
<keyword evidence="1" id="KW-1133">Transmembrane helix</keyword>
<accession>A0A4R6RKN3</accession>
<name>A0A4R6RKN3_9HYPH</name>
<sequence>MDSEHDDLATAATPVSPRPRRRGRRLAWTVVALLALLVVGAGVLVARLLSGPIWTSVGTGRVSAEVAARLGPGATAAVGVVGLSLDETFAPVVHLRDIHVGVPESGTVSIDTLEIATVWGALTGGEIRLTSIEADHVLADVTGGGGGPPPSVPGILAALDGVLQQTGVAHAEIDSLTLRRPGADGAPDTILDAVAVDADAADESAVTATLAGGGARGSWAITASIGPGDDRVARRMTLRTRGLDIADVQGMAGDDAPAFGGPVSLTGTVGIAADGAVLEARGEVVFGPVEPADGGEALLPNQSRVGITYDADTGTIEVAPSTVRLETAHALVGGTVRPPTAADRRWTFRLAARASEDDGTSADAVTAGSYDPGQHLLSIDEFSVTGEGTRFAAAMRLSQSAGGLAGAVSGAFAEMPVATLKSIWPPMVAKDARRWVVENVVAGTISDAAVDVTVTADALSATARTDARATLDFRFSGLAFRSFDDGPFIRDAVGTGRYADDRFEIALASGVVDLENGRTMAIGPATFTVPLVSKDPPDGAVRVHLEGDGPATLALWKRLPLGDGAALDLAPEDVAGRAVADVDLTLPLVRDLRADQVTYQGRIALSDVDLAKPIEGRALRDGQLTVDVGGGVARIHGKAMVDGVSADIDLSEPLDAGKPGSSVVRMTLDAAARRKLGLPFPEMVSGVVDVAVETVPSDGGARRRKISVDLAKAAVDLPAVGFAKPKGKPGTLVFTLVEARGGTEIDDLAFRAGPAAVEGSILLDGDGEVQRGVLSTLRFAAGDDLSMKLSRRDGRLVATVAGRSLDGRALIRRQLKAGDDAGGDEGSGGGPDLDLDVSIDAVTGFGDERLSGVNLSARLAGGSVRALSVTAQTAGGGATSATLTPFEAGRRISVEVGEVGRVLRFLDVYGRVFGGRATVTGSIDDAGVLRASLDGSRWRIVEEPALARLSTAAQDGPTEGLSTADIGRLLADITFADGRLGIEDGVVRAASAGLSLQGDVDFRRDVLSLGGTYLPASSLDSLIGKIPLLGQTVFAGGRAGLLGVSFRLTGPLDDPKLGVNPLSVIAPGIFRKLFELR</sequence>
<evidence type="ECO:0000313" key="3">
    <source>
        <dbReference type="Proteomes" id="UP000294547"/>
    </source>
</evidence>
<keyword evidence="1" id="KW-0812">Transmembrane</keyword>
<protein>
    <submittedName>
        <fullName evidence="2">AsmA-like protein</fullName>
    </submittedName>
</protein>
<keyword evidence="1" id="KW-0472">Membrane</keyword>
<dbReference type="AlphaFoldDB" id="A0A4R6RKN3"/>
<reference evidence="2 3" key="1">
    <citation type="submission" date="2019-03" db="EMBL/GenBank/DDBJ databases">
        <title>Genomic Encyclopedia of Type Strains, Phase IV (KMG-IV): sequencing the most valuable type-strain genomes for metagenomic binning, comparative biology and taxonomic classification.</title>
        <authorList>
            <person name="Goeker M."/>
        </authorList>
    </citation>
    <scope>NUCLEOTIDE SEQUENCE [LARGE SCALE GENOMIC DNA]</scope>
    <source>
        <strain evidence="2 3">DSM 102969</strain>
    </source>
</reference>
<evidence type="ECO:0000256" key="1">
    <source>
        <dbReference type="SAM" id="Phobius"/>
    </source>
</evidence>
<comment type="caution">
    <text evidence="2">The sequence shown here is derived from an EMBL/GenBank/DDBJ whole genome shotgun (WGS) entry which is preliminary data.</text>
</comment>
<organism evidence="2 3">
    <name type="scientific">Oharaeibacter diazotrophicus</name>
    <dbReference type="NCBI Taxonomy" id="1920512"/>
    <lineage>
        <taxon>Bacteria</taxon>
        <taxon>Pseudomonadati</taxon>
        <taxon>Pseudomonadota</taxon>
        <taxon>Alphaproteobacteria</taxon>
        <taxon>Hyphomicrobiales</taxon>
        <taxon>Pleomorphomonadaceae</taxon>
        <taxon>Oharaeibacter</taxon>
    </lineage>
</organism>
<evidence type="ECO:0000313" key="2">
    <source>
        <dbReference type="EMBL" id="TDP86665.1"/>
    </source>
</evidence>
<keyword evidence="3" id="KW-1185">Reference proteome</keyword>
<dbReference type="Proteomes" id="UP000294547">
    <property type="component" value="Unassembled WGS sequence"/>
</dbReference>
<feature type="transmembrane region" description="Helical" evidence="1">
    <location>
        <begin position="26"/>
        <end position="49"/>
    </location>
</feature>
<dbReference type="EMBL" id="SNXY01000006">
    <property type="protein sequence ID" value="TDP86665.1"/>
    <property type="molecule type" value="Genomic_DNA"/>
</dbReference>